<comment type="subcellular location">
    <subcellularLocation>
        <location evidence="2">Cytoplasm</location>
    </subcellularLocation>
</comment>
<feature type="region of interest" description="Disordered" evidence="15">
    <location>
        <begin position="557"/>
        <end position="601"/>
    </location>
</feature>
<dbReference type="EMBL" id="DS113355">
    <property type="protein sequence ID" value="EAY09567.1"/>
    <property type="molecule type" value="Genomic_DNA"/>
</dbReference>
<dbReference type="CDD" id="cd00672">
    <property type="entry name" value="CysRS_core"/>
    <property type="match status" value="1"/>
</dbReference>
<keyword evidence="11" id="KW-0067">ATP-binding</keyword>
<dbReference type="Gene3D" id="3.40.50.620">
    <property type="entry name" value="HUPs"/>
    <property type="match status" value="1"/>
</dbReference>
<evidence type="ECO:0000313" key="17">
    <source>
        <dbReference type="EMBL" id="EAY09567.1"/>
    </source>
</evidence>
<keyword evidence="10" id="KW-0862">Zinc</keyword>
<proteinExistence type="inferred from homology"/>
<dbReference type="PANTHER" id="PTHR10890:SF3">
    <property type="entry name" value="CYSTEINE--TRNA LIGASE, CYTOPLASMIC"/>
    <property type="match status" value="1"/>
</dbReference>
<dbReference type="SMR" id="A2ECS1"/>
<keyword evidence="13" id="KW-0030">Aminoacyl-tRNA synthetase</keyword>
<reference evidence="17" key="2">
    <citation type="journal article" date="2007" name="Science">
        <title>Draft genome sequence of the sexually transmitted pathogen Trichomonas vaginalis.</title>
        <authorList>
            <person name="Carlton J.M."/>
            <person name="Hirt R.P."/>
            <person name="Silva J.C."/>
            <person name="Delcher A.L."/>
            <person name="Schatz M."/>
            <person name="Zhao Q."/>
            <person name="Wortman J.R."/>
            <person name="Bidwell S.L."/>
            <person name="Alsmark U.C.M."/>
            <person name="Besteiro S."/>
            <person name="Sicheritz-Ponten T."/>
            <person name="Noel C.J."/>
            <person name="Dacks J.B."/>
            <person name="Foster P.G."/>
            <person name="Simillion C."/>
            <person name="Van de Peer Y."/>
            <person name="Miranda-Saavedra D."/>
            <person name="Barton G.J."/>
            <person name="Westrop G.D."/>
            <person name="Mueller S."/>
            <person name="Dessi D."/>
            <person name="Fiori P.L."/>
            <person name="Ren Q."/>
            <person name="Paulsen I."/>
            <person name="Zhang H."/>
            <person name="Bastida-Corcuera F.D."/>
            <person name="Simoes-Barbosa A."/>
            <person name="Brown M.T."/>
            <person name="Hayes R.D."/>
            <person name="Mukherjee M."/>
            <person name="Okumura C.Y."/>
            <person name="Schneider R."/>
            <person name="Smith A.J."/>
            <person name="Vanacova S."/>
            <person name="Villalvazo M."/>
            <person name="Haas B.J."/>
            <person name="Pertea M."/>
            <person name="Feldblyum T.V."/>
            <person name="Utterback T.R."/>
            <person name="Shu C.L."/>
            <person name="Osoegawa K."/>
            <person name="de Jong P.J."/>
            <person name="Hrdy I."/>
            <person name="Horvathova L."/>
            <person name="Zubacova Z."/>
            <person name="Dolezal P."/>
            <person name="Malik S.B."/>
            <person name="Logsdon J.M. Jr."/>
            <person name="Henze K."/>
            <person name="Gupta A."/>
            <person name="Wang C.C."/>
            <person name="Dunne R.L."/>
            <person name="Upcroft J.A."/>
            <person name="Upcroft P."/>
            <person name="White O."/>
            <person name="Salzberg S.L."/>
            <person name="Tang P."/>
            <person name="Chiu C.-H."/>
            <person name="Lee Y.-S."/>
            <person name="Embley T.M."/>
            <person name="Coombs G.H."/>
            <person name="Mottram J.C."/>
            <person name="Tachezy J."/>
            <person name="Fraser-Liggett C.M."/>
            <person name="Johnson P.J."/>
        </authorList>
    </citation>
    <scope>NUCLEOTIDE SEQUENCE [LARGE SCALE GENOMIC DNA]</scope>
    <source>
        <strain evidence="17">G3</strain>
    </source>
</reference>
<sequence>MSTPEFVDTGIKIYNSLGANIVPLKREKGLPLRCYTCGPTVYSTSHLGHARTYLSFDMIRRILTDYFNIPVQWSMNVTDIDDKIINTFNGMSDDKKAKYGTALGYSADREKAFFAELDTLNIRRPDALLRVSEVIPEIIEFISNLEEKSFAYESEGSVYFDVEKFEHDGRFVYAELERQSYLGTAKSENPEDMQEKKRNRNDFALWKKAKPEEEAAGQYWETKWGRGRPGWHIECSTMSGLFYGPQFDLHAGGIDLRFPHHSNEIAQSQARWEKVPWVRNWMHTGTLRAANGEKMSKSLGNFFSVQDGLQHWSPAVLRMIFCQSHYRNPMDLSEDNISQAQVKLSKITNFLSSIEPLTLKSISELKRGFKPEDKAFSYFIAKTAEDIERYFADDFDIPKAVNALVALIDEYNKNKDVVIDSLVVEAAKLVRRIMVVLGFSPETVLLSQSNTNLNESGFPQAMAAYRQNVRTNNINMLKQVRELAKSLNIDMKKQPAEANPVYDLLKQLETGVKENMTQLDTLRDESLPSIGIKLEDNANGVDFKLVDPKQLAEEIKTKKTTENFKAQRKEQEKQKQAEKAQNEKKQKPKKDENGVPYHPREWFTSQNDIYSAFDENGLPTAKFLEDGTSKELSKSEASKLKKMYNTMLQDYNKYQEQHKQ</sequence>
<evidence type="ECO:0000256" key="1">
    <source>
        <dbReference type="ARBA" id="ARBA00001947"/>
    </source>
</evidence>
<dbReference type="Proteomes" id="UP000001542">
    <property type="component" value="Unassembled WGS sequence"/>
</dbReference>
<accession>A2ECS1</accession>
<dbReference type="NCBIfam" id="TIGR00435">
    <property type="entry name" value="cysS"/>
    <property type="match status" value="1"/>
</dbReference>
<dbReference type="InterPro" id="IPR032678">
    <property type="entry name" value="tRNA-synt_1_cat_dom"/>
</dbReference>
<evidence type="ECO:0000256" key="9">
    <source>
        <dbReference type="ARBA" id="ARBA00022741"/>
    </source>
</evidence>
<keyword evidence="7" id="KW-0436">Ligase</keyword>
<comment type="similarity">
    <text evidence="3">Belongs to the class-I aminoacyl-tRNA synthetase family.</text>
</comment>
<dbReference type="GO" id="GO:0006423">
    <property type="term" value="P:cysteinyl-tRNA aminoacylation"/>
    <property type="evidence" value="ECO:0000318"/>
    <property type="project" value="GO_Central"/>
</dbReference>
<evidence type="ECO:0000256" key="6">
    <source>
        <dbReference type="ARBA" id="ARBA00022490"/>
    </source>
</evidence>
<keyword evidence="6" id="KW-0963">Cytoplasm</keyword>
<evidence type="ECO:0000256" key="2">
    <source>
        <dbReference type="ARBA" id="ARBA00004496"/>
    </source>
</evidence>
<comment type="cofactor">
    <cofactor evidence="1">
        <name>Zn(2+)</name>
        <dbReference type="ChEBI" id="CHEBI:29105"/>
    </cofactor>
</comment>
<evidence type="ECO:0000313" key="18">
    <source>
        <dbReference type="Proteomes" id="UP000001542"/>
    </source>
</evidence>
<name>A2ECS1_TRIV3</name>
<organism evidence="17 18">
    <name type="scientific">Trichomonas vaginalis (strain ATCC PRA-98 / G3)</name>
    <dbReference type="NCBI Taxonomy" id="412133"/>
    <lineage>
        <taxon>Eukaryota</taxon>
        <taxon>Metamonada</taxon>
        <taxon>Parabasalia</taxon>
        <taxon>Trichomonadida</taxon>
        <taxon>Trichomonadidae</taxon>
        <taxon>Trichomonas</taxon>
    </lineage>
</organism>
<reference evidence="17" key="1">
    <citation type="submission" date="2006-10" db="EMBL/GenBank/DDBJ databases">
        <authorList>
            <person name="Amadeo P."/>
            <person name="Zhao Q."/>
            <person name="Wortman J."/>
            <person name="Fraser-Liggett C."/>
            <person name="Carlton J."/>
        </authorList>
    </citation>
    <scope>NUCLEOTIDE SEQUENCE</scope>
    <source>
        <strain evidence="17">G3</strain>
    </source>
</reference>
<dbReference type="GO" id="GO:0046872">
    <property type="term" value="F:metal ion binding"/>
    <property type="evidence" value="ECO:0007669"/>
    <property type="project" value="UniProtKB-KW"/>
</dbReference>
<dbReference type="HAMAP" id="MF_00041">
    <property type="entry name" value="Cys_tRNA_synth"/>
    <property type="match status" value="1"/>
</dbReference>
<dbReference type="PANTHER" id="PTHR10890">
    <property type="entry name" value="CYSTEINYL-TRNA SYNTHETASE"/>
    <property type="match status" value="1"/>
</dbReference>
<dbReference type="VEuPathDB" id="TrichDB:TVAGG3_0379890"/>
<dbReference type="AlphaFoldDB" id="A2ECS1"/>
<dbReference type="InterPro" id="IPR014729">
    <property type="entry name" value="Rossmann-like_a/b/a_fold"/>
</dbReference>
<evidence type="ECO:0000256" key="14">
    <source>
        <dbReference type="ARBA" id="ARBA00031499"/>
    </source>
</evidence>
<evidence type="ECO:0000259" key="16">
    <source>
        <dbReference type="Pfam" id="PF01406"/>
    </source>
</evidence>
<feature type="domain" description="tRNA synthetases class I catalytic" evidence="16">
    <location>
        <begin position="32"/>
        <end position="341"/>
    </location>
</feature>
<dbReference type="RefSeq" id="XP_001321790.1">
    <property type="nucleotide sequence ID" value="XM_001321755.1"/>
</dbReference>
<evidence type="ECO:0000256" key="4">
    <source>
        <dbReference type="ARBA" id="ARBA00012832"/>
    </source>
</evidence>
<dbReference type="SUPFAM" id="SSF52374">
    <property type="entry name" value="Nucleotidylyl transferase"/>
    <property type="match status" value="1"/>
</dbReference>
<evidence type="ECO:0000256" key="3">
    <source>
        <dbReference type="ARBA" id="ARBA00005594"/>
    </source>
</evidence>
<keyword evidence="8" id="KW-0479">Metal-binding</keyword>
<dbReference type="InParanoid" id="A2ECS1"/>
<dbReference type="OMA" id="YEGLGWA"/>
<dbReference type="EC" id="6.1.1.16" evidence="4"/>
<evidence type="ECO:0000256" key="5">
    <source>
        <dbReference type="ARBA" id="ARBA00014738"/>
    </source>
</evidence>
<evidence type="ECO:0000256" key="7">
    <source>
        <dbReference type="ARBA" id="ARBA00022598"/>
    </source>
</evidence>
<dbReference type="InterPro" id="IPR009080">
    <property type="entry name" value="tRNAsynth_Ia_anticodon-bd"/>
</dbReference>
<dbReference type="Gene3D" id="1.20.120.1910">
    <property type="entry name" value="Cysteine-tRNA ligase, C-terminal anti-codon recognition domain"/>
    <property type="match status" value="1"/>
</dbReference>
<dbReference type="VEuPathDB" id="TrichDB:TVAG_276400"/>
<protein>
    <recommendedName>
        <fullName evidence="5">Cysteine--tRNA ligase</fullName>
        <ecNumber evidence="4">6.1.1.16</ecNumber>
    </recommendedName>
    <alternativeName>
        <fullName evidence="14">Cysteinyl-tRNA synthetase</fullName>
    </alternativeName>
</protein>
<dbReference type="FunFam" id="3.40.50.620:FF:000130">
    <property type="entry name" value="Cysteine--tRNA ligase"/>
    <property type="match status" value="1"/>
</dbReference>
<evidence type="ECO:0000256" key="13">
    <source>
        <dbReference type="ARBA" id="ARBA00023146"/>
    </source>
</evidence>
<dbReference type="SUPFAM" id="SSF47323">
    <property type="entry name" value="Anticodon-binding domain of a subclass of class I aminoacyl-tRNA synthetases"/>
    <property type="match status" value="1"/>
</dbReference>
<dbReference type="InterPro" id="IPR015803">
    <property type="entry name" value="Cys-tRNA-ligase"/>
</dbReference>
<evidence type="ECO:0000256" key="11">
    <source>
        <dbReference type="ARBA" id="ARBA00022840"/>
    </source>
</evidence>
<dbReference type="OrthoDB" id="438179at2759"/>
<dbReference type="STRING" id="5722.A2ECS1"/>
<keyword evidence="12" id="KW-0648">Protein biosynthesis</keyword>
<dbReference type="KEGG" id="tva:4767490"/>
<dbReference type="Pfam" id="PF01406">
    <property type="entry name" value="tRNA-synt_1e"/>
    <property type="match status" value="1"/>
</dbReference>
<keyword evidence="9" id="KW-0547">Nucleotide-binding</keyword>
<keyword evidence="18" id="KW-1185">Reference proteome</keyword>
<dbReference type="GO" id="GO:0005737">
    <property type="term" value="C:cytoplasm"/>
    <property type="evidence" value="ECO:0000318"/>
    <property type="project" value="GO_Central"/>
</dbReference>
<evidence type="ECO:0000256" key="15">
    <source>
        <dbReference type="SAM" id="MobiDB-lite"/>
    </source>
</evidence>
<dbReference type="FunCoup" id="A2ECS1">
    <property type="interactions" value="819"/>
</dbReference>
<dbReference type="eggNOG" id="KOG2007">
    <property type="taxonomic scope" value="Eukaryota"/>
</dbReference>
<dbReference type="PRINTS" id="PR00983">
    <property type="entry name" value="TRNASYNTHCYS"/>
</dbReference>
<evidence type="ECO:0000256" key="10">
    <source>
        <dbReference type="ARBA" id="ARBA00022833"/>
    </source>
</evidence>
<evidence type="ECO:0000256" key="12">
    <source>
        <dbReference type="ARBA" id="ARBA00022917"/>
    </source>
</evidence>
<dbReference type="InterPro" id="IPR024909">
    <property type="entry name" value="Cys-tRNA/MSH_ligase"/>
</dbReference>
<dbReference type="GO" id="GO:0005524">
    <property type="term" value="F:ATP binding"/>
    <property type="evidence" value="ECO:0000318"/>
    <property type="project" value="GO_Central"/>
</dbReference>
<gene>
    <name evidence="17" type="ORF">TVAG_276400</name>
</gene>
<evidence type="ECO:0000256" key="8">
    <source>
        <dbReference type="ARBA" id="ARBA00022723"/>
    </source>
</evidence>
<dbReference type="GO" id="GO:0004817">
    <property type="term" value="F:cysteine-tRNA ligase activity"/>
    <property type="evidence" value="ECO:0000318"/>
    <property type="project" value="GO_Central"/>
</dbReference>